<comment type="caution">
    <text evidence="2">The sequence shown here is derived from an EMBL/GenBank/DDBJ whole genome shotgun (WGS) entry which is preliminary data.</text>
</comment>
<dbReference type="InterPro" id="IPR001466">
    <property type="entry name" value="Beta-lactam-related"/>
</dbReference>
<evidence type="ECO:0000313" key="3">
    <source>
        <dbReference type="Proteomes" id="UP000215145"/>
    </source>
</evidence>
<gene>
    <name evidence="2" type="ORF">CGZ75_07620</name>
</gene>
<feature type="domain" description="Beta-lactamase-related" evidence="1">
    <location>
        <begin position="39"/>
        <end position="86"/>
    </location>
</feature>
<evidence type="ECO:0000313" key="2">
    <source>
        <dbReference type="EMBL" id="OXM16528.1"/>
    </source>
</evidence>
<reference evidence="2 3" key="1">
    <citation type="submission" date="2017-07" db="EMBL/GenBank/DDBJ databases">
        <title>Paenibacillus herberti R33 genome sequencing and assembly.</title>
        <authorList>
            <person name="Su W."/>
        </authorList>
    </citation>
    <scope>NUCLEOTIDE SEQUENCE [LARGE SCALE GENOMIC DNA]</scope>
    <source>
        <strain evidence="2 3">R33</strain>
    </source>
</reference>
<proteinExistence type="predicted"/>
<evidence type="ECO:0000259" key="1">
    <source>
        <dbReference type="Pfam" id="PF00144"/>
    </source>
</evidence>
<dbReference type="Pfam" id="PF00144">
    <property type="entry name" value="Beta-lactamase"/>
    <property type="match status" value="1"/>
</dbReference>
<dbReference type="Gene3D" id="3.40.710.10">
    <property type="entry name" value="DD-peptidase/beta-lactamase superfamily"/>
    <property type="match status" value="1"/>
</dbReference>
<dbReference type="EMBL" id="NMUQ01000001">
    <property type="protein sequence ID" value="OXM16528.1"/>
    <property type="molecule type" value="Genomic_DNA"/>
</dbReference>
<organism evidence="2 3">
    <name type="scientific">Paenibacillus herberti</name>
    <dbReference type="NCBI Taxonomy" id="1619309"/>
    <lineage>
        <taxon>Bacteria</taxon>
        <taxon>Bacillati</taxon>
        <taxon>Bacillota</taxon>
        <taxon>Bacilli</taxon>
        <taxon>Bacillales</taxon>
        <taxon>Paenibacillaceae</taxon>
        <taxon>Paenibacillus</taxon>
    </lineage>
</organism>
<dbReference type="AlphaFoldDB" id="A0A229P327"/>
<keyword evidence="3" id="KW-1185">Reference proteome</keyword>
<protein>
    <recommendedName>
        <fullName evidence="1">Beta-lactamase-related domain-containing protein</fullName>
    </recommendedName>
</protein>
<dbReference type="InterPro" id="IPR012338">
    <property type="entry name" value="Beta-lactam/transpept-like"/>
</dbReference>
<dbReference type="Proteomes" id="UP000215145">
    <property type="component" value="Unassembled WGS sequence"/>
</dbReference>
<sequence>MKLRQGTPEEAGLSSKKIFRMEKMVEEWANNKVSQAFIIVVARKGIIVSHQAYGAASPGVEAAPLSRNTIFPLASISKPITATAAMI</sequence>
<name>A0A229P327_9BACL</name>
<dbReference type="RefSeq" id="WP_089523612.1">
    <property type="nucleotide sequence ID" value="NZ_NMUQ01000001.1"/>
</dbReference>
<accession>A0A229P327</accession>
<dbReference type="SUPFAM" id="SSF56601">
    <property type="entry name" value="beta-lactamase/transpeptidase-like"/>
    <property type="match status" value="1"/>
</dbReference>